<keyword evidence="2 5" id="KW-0812">Transmembrane</keyword>
<dbReference type="NCBIfam" id="TIGR00815">
    <property type="entry name" value="sulP"/>
    <property type="match status" value="1"/>
</dbReference>
<feature type="transmembrane region" description="Helical" evidence="5">
    <location>
        <begin position="507"/>
        <end position="524"/>
    </location>
</feature>
<protein>
    <recommendedName>
        <fullName evidence="6">STAS domain-containing protein</fullName>
    </recommendedName>
</protein>
<gene>
    <name evidence="7" type="ORF">MGAL_10B030200</name>
</gene>
<keyword evidence="8" id="KW-1185">Reference proteome</keyword>
<feature type="domain" description="STAS" evidence="6">
    <location>
        <begin position="567"/>
        <end position="725"/>
    </location>
</feature>
<name>A0A8B6F748_MYTGA</name>
<dbReference type="PROSITE" id="PS50801">
    <property type="entry name" value="STAS"/>
    <property type="match status" value="1"/>
</dbReference>
<dbReference type="Pfam" id="PF01740">
    <property type="entry name" value="STAS"/>
    <property type="match status" value="1"/>
</dbReference>
<dbReference type="InterPro" id="IPR002645">
    <property type="entry name" value="STAS_dom"/>
</dbReference>
<dbReference type="Gene3D" id="3.30.750.24">
    <property type="entry name" value="STAS domain"/>
    <property type="match status" value="1"/>
</dbReference>
<dbReference type="InterPro" id="IPR001902">
    <property type="entry name" value="SLC26A/SulP_fam"/>
</dbReference>
<dbReference type="Proteomes" id="UP000596742">
    <property type="component" value="Unassembled WGS sequence"/>
</dbReference>
<accession>A0A8B6F748</accession>
<reference evidence="7" key="1">
    <citation type="submission" date="2018-11" db="EMBL/GenBank/DDBJ databases">
        <authorList>
            <person name="Alioto T."/>
            <person name="Alioto T."/>
        </authorList>
    </citation>
    <scope>NUCLEOTIDE SEQUENCE</scope>
</reference>
<sequence length="745" mass="84131">MLMDETDQISLKRRFYSTEKLDETYRRVNPQRRSFLQNFKSQCYCSNKRAWNILTTVLPFLKFSVEYKVSNIVCDIISGLTVTMLHIAQGISFAMLAGLKPQYGLYTSIFPVAIYFIFGTSQHISFGSNAVLAILTRNVIQREVELQREGYYLNTTTSVYARQFPINASEDYMSFTTESTMISSGAMTANMSYQPVNYTTTAKRVPTTDNDDNSRLKGEIGVIACMLTGIWLTGFGILRLGWISKYLSTSFIGGFTTALAIHISSLEIPTMLGIQILPRFGAGRLVYLYVDLFTEIKMTILGDFTIALVTLVIILTYRIITSKYKIHLKFPIPFELLMVAIGIVACYFVKLESNYDITVLDEVPVGFPIPSVPTLQRSSNMISDSLIMALLIFIICVSTARTAGEKEKQYTDYNQELIAYGLCHVFSSFFSCFPQATSPPRTMTLKHLRAKTTFHAIVTVIIMVLAILWMGRVFESLPVAMIGAIVVASMIDLFAQFSKLPKYWKVNRFDFFTWMITFLVSIFADLDYGSVAGVVFSFLSVVIQHQIAKGRTIGFSDKESVTFDEKRRIHVKEFPSVKVFMFDAPIIFANAEIFKDKLYRHVPKPQIKTEAARLPSNDSVGSRTNESDYCDNLNVNGQMHVKNDKICSVAKLKHVVIDCEKVNYVDISGVDVLTEVIEEFKEVEINVYFVNCSTRVIDALKAAGLFTTFPKDHIFYDVFDALFAIDNSFLGTPLKISTVEEITKL</sequence>
<feature type="transmembrane region" description="Helical" evidence="5">
    <location>
        <begin position="332"/>
        <end position="350"/>
    </location>
</feature>
<dbReference type="AlphaFoldDB" id="A0A8B6F748"/>
<dbReference type="CDD" id="cd07042">
    <property type="entry name" value="STAS_SulP_like_sulfate_transporter"/>
    <property type="match status" value="1"/>
</dbReference>
<feature type="transmembrane region" description="Helical" evidence="5">
    <location>
        <begin position="220"/>
        <end position="240"/>
    </location>
</feature>
<feature type="transmembrane region" description="Helical" evidence="5">
    <location>
        <begin position="72"/>
        <end position="97"/>
    </location>
</feature>
<evidence type="ECO:0000256" key="4">
    <source>
        <dbReference type="ARBA" id="ARBA00023136"/>
    </source>
</evidence>
<dbReference type="PANTHER" id="PTHR11814">
    <property type="entry name" value="SULFATE TRANSPORTER"/>
    <property type="match status" value="1"/>
</dbReference>
<keyword evidence="4 5" id="KW-0472">Membrane</keyword>
<evidence type="ECO:0000259" key="6">
    <source>
        <dbReference type="PROSITE" id="PS50801"/>
    </source>
</evidence>
<comment type="caution">
    <text evidence="7">The sequence shown here is derived from an EMBL/GenBank/DDBJ whole genome shotgun (WGS) entry which is preliminary data.</text>
</comment>
<dbReference type="GO" id="GO:0016020">
    <property type="term" value="C:membrane"/>
    <property type="evidence" value="ECO:0007669"/>
    <property type="project" value="UniProtKB-SubCell"/>
</dbReference>
<dbReference type="Pfam" id="PF00916">
    <property type="entry name" value="Sulfate_transp"/>
    <property type="match status" value="1"/>
</dbReference>
<feature type="transmembrane region" description="Helical" evidence="5">
    <location>
        <begin position="477"/>
        <end position="495"/>
    </location>
</feature>
<proteinExistence type="predicted"/>
<comment type="subcellular location">
    <subcellularLocation>
        <location evidence="1">Membrane</location>
        <topology evidence="1">Multi-pass membrane protein</topology>
    </subcellularLocation>
</comment>
<evidence type="ECO:0000313" key="7">
    <source>
        <dbReference type="EMBL" id="VDI44639.1"/>
    </source>
</evidence>
<evidence type="ECO:0000256" key="3">
    <source>
        <dbReference type="ARBA" id="ARBA00022989"/>
    </source>
</evidence>
<dbReference type="OrthoDB" id="288203at2759"/>
<evidence type="ECO:0000256" key="1">
    <source>
        <dbReference type="ARBA" id="ARBA00004141"/>
    </source>
</evidence>
<dbReference type="EMBL" id="UYJE01006283">
    <property type="protein sequence ID" value="VDI44639.1"/>
    <property type="molecule type" value="Genomic_DNA"/>
</dbReference>
<evidence type="ECO:0000256" key="5">
    <source>
        <dbReference type="SAM" id="Phobius"/>
    </source>
</evidence>
<feature type="transmembrane region" description="Helical" evidence="5">
    <location>
        <begin position="453"/>
        <end position="471"/>
    </location>
</feature>
<feature type="transmembrane region" description="Helical" evidence="5">
    <location>
        <begin position="300"/>
        <end position="320"/>
    </location>
</feature>
<dbReference type="InterPro" id="IPR011547">
    <property type="entry name" value="SLC26A/SulP_dom"/>
</dbReference>
<evidence type="ECO:0000313" key="8">
    <source>
        <dbReference type="Proteomes" id="UP000596742"/>
    </source>
</evidence>
<evidence type="ECO:0000256" key="2">
    <source>
        <dbReference type="ARBA" id="ARBA00022692"/>
    </source>
</evidence>
<dbReference type="InterPro" id="IPR036513">
    <property type="entry name" value="STAS_dom_sf"/>
</dbReference>
<dbReference type="SUPFAM" id="SSF52091">
    <property type="entry name" value="SpoIIaa-like"/>
    <property type="match status" value="1"/>
</dbReference>
<organism evidence="7 8">
    <name type="scientific">Mytilus galloprovincialis</name>
    <name type="common">Mediterranean mussel</name>
    <dbReference type="NCBI Taxonomy" id="29158"/>
    <lineage>
        <taxon>Eukaryota</taxon>
        <taxon>Metazoa</taxon>
        <taxon>Spiralia</taxon>
        <taxon>Lophotrochozoa</taxon>
        <taxon>Mollusca</taxon>
        <taxon>Bivalvia</taxon>
        <taxon>Autobranchia</taxon>
        <taxon>Pteriomorphia</taxon>
        <taxon>Mytilida</taxon>
        <taxon>Mytiloidea</taxon>
        <taxon>Mytilidae</taxon>
        <taxon>Mytilinae</taxon>
        <taxon>Mytilus</taxon>
    </lineage>
</organism>
<dbReference type="GO" id="GO:0055085">
    <property type="term" value="P:transmembrane transport"/>
    <property type="evidence" value="ECO:0007669"/>
    <property type="project" value="InterPro"/>
</dbReference>
<keyword evidence="3 5" id="KW-1133">Transmembrane helix</keyword>
<feature type="transmembrane region" description="Helical" evidence="5">
    <location>
        <begin position="381"/>
        <end position="400"/>
    </location>
</feature>